<accession>A0A4R5NCW4</accession>
<proteinExistence type="predicted"/>
<reference evidence="2 3" key="1">
    <citation type="journal article" date="2019" name="Appl. Microbiol. Biotechnol.">
        <title>Uncovering carbohydrate metabolism through a genotype-phenotype association study of 56 lactic acid bacteria genomes.</title>
        <authorList>
            <person name="Buron-Moles G."/>
            <person name="Chailyan A."/>
            <person name="Dolejs I."/>
            <person name="Forster J."/>
            <person name="Miks M.H."/>
        </authorList>
    </citation>
    <scope>NUCLEOTIDE SEQUENCE [LARGE SCALE GENOMIC DNA]</scope>
    <source>
        <strain evidence="2 3">ATCC 700006</strain>
    </source>
</reference>
<evidence type="ECO:0000313" key="2">
    <source>
        <dbReference type="EMBL" id="TDG70080.1"/>
    </source>
</evidence>
<dbReference type="PANTHER" id="PTHR31131">
    <property type="entry name" value="CHROMOSOME 1, WHOLE GENOME SHOTGUN SEQUENCE"/>
    <property type="match status" value="1"/>
</dbReference>
<keyword evidence="3" id="KW-1185">Reference proteome</keyword>
<dbReference type="AlphaFoldDB" id="A0A4R5NCW4"/>
<evidence type="ECO:0000259" key="1">
    <source>
        <dbReference type="Pfam" id="PF13840"/>
    </source>
</evidence>
<dbReference type="InterPro" id="IPR027795">
    <property type="entry name" value="CASTOR_ACT_dom"/>
</dbReference>
<dbReference type="CDD" id="cd04868">
    <property type="entry name" value="ACT_AK-like"/>
    <property type="match status" value="1"/>
</dbReference>
<dbReference type="SUPFAM" id="SSF55021">
    <property type="entry name" value="ACT-like"/>
    <property type="match status" value="1"/>
</dbReference>
<dbReference type="RefSeq" id="WP_010006828.1">
    <property type="nucleotide sequence ID" value="NZ_JAGYGP010000003.1"/>
</dbReference>
<feature type="domain" description="CASTOR ACT" evidence="1">
    <location>
        <begin position="54"/>
        <end position="114"/>
    </location>
</feature>
<dbReference type="InterPro" id="IPR051719">
    <property type="entry name" value="CASTOR_mTORC1"/>
</dbReference>
<organism evidence="2 3">
    <name type="scientific">Leuconostoc fallax</name>
    <dbReference type="NCBI Taxonomy" id="1251"/>
    <lineage>
        <taxon>Bacteria</taxon>
        <taxon>Bacillati</taxon>
        <taxon>Bacillota</taxon>
        <taxon>Bacilli</taxon>
        <taxon>Lactobacillales</taxon>
        <taxon>Lactobacillaceae</taxon>
        <taxon>Leuconostoc</taxon>
    </lineage>
</organism>
<gene>
    <name evidence="2" type="ORF">C5L23_001604</name>
</gene>
<dbReference type="Proteomes" id="UP000295681">
    <property type="component" value="Unassembled WGS sequence"/>
</dbReference>
<dbReference type="EMBL" id="PUFI01000002">
    <property type="protein sequence ID" value="TDG70080.1"/>
    <property type="molecule type" value="Genomic_DNA"/>
</dbReference>
<sequence length="124" mass="13637">MELVVLAEPLSVFQIHDVKDIDLSVRPLYLGLTQDELSVVAPTTAVPEQTVNREDGWRAFKISGVLDFSLVGILAKISSLLADESISIFAISTYNTDYVLVKEENYHNAVAALQHANYTVITAD</sequence>
<dbReference type="Pfam" id="PF13840">
    <property type="entry name" value="ACT_7"/>
    <property type="match status" value="1"/>
</dbReference>
<dbReference type="InterPro" id="IPR045865">
    <property type="entry name" value="ACT-like_dom_sf"/>
</dbReference>
<comment type="caution">
    <text evidence="2">The sequence shown here is derived from an EMBL/GenBank/DDBJ whole genome shotgun (WGS) entry which is preliminary data.</text>
</comment>
<dbReference type="PANTHER" id="PTHR31131:SF6">
    <property type="entry name" value="CASTOR ACT DOMAIN-CONTAINING PROTEIN"/>
    <property type="match status" value="1"/>
</dbReference>
<evidence type="ECO:0000313" key="3">
    <source>
        <dbReference type="Proteomes" id="UP000295681"/>
    </source>
</evidence>
<dbReference type="STRING" id="907931.GCA_000165675_01856"/>
<name>A0A4R5NCW4_9LACO</name>
<protein>
    <recommendedName>
        <fullName evidence="1">CASTOR ACT domain-containing protein</fullName>
    </recommendedName>
</protein>
<dbReference type="Gene3D" id="3.30.2130.10">
    <property type="entry name" value="VC0802-like"/>
    <property type="match status" value="1"/>
</dbReference>